<gene>
    <name evidence="1" type="ORF">MUN53_11810</name>
</gene>
<accession>A0ABT0C2R8</accession>
<dbReference type="Proteomes" id="UP001165444">
    <property type="component" value="Unassembled WGS sequence"/>
</dbReference>
<organism evidence="1 2">
    <name type="scientific">Parabacteroides faecalis</name>
    <dbReference type="NCBI Taxonomy" id="2924040"/>
    <lineage>
        <taxon>Bacteria</taxon>
        <taxon>Pseudomonadati</taxon>
        <taxon>Bacteroidota</taxon>
        <taxon>Bacteroidia</taxon>
        <taxon>Bacteroidales</taxon>
        <taxon>Tannerellaceae</taxon>
        <taxon>Parabacteroides</taxon>
    </lineage>
</organism>
<protein>
    <submittedName>
        <fullName evidence="1">Uncharacterized protein</fullName>
    </submittedName>
</protein>
<keyword evidence="2" id="KW-1185">Reference proteome</keyword>
<sequence>MKTKEELEKLEKEELISIVMQLQSNYDLWYNSAQKAERKLEAVKNTISSLVVFID</sequence>
<comment type="caution">
    <text evidence="1">The sequence shown here is derived from an EMBL/GenBank/DDBJ whole genome shotgun (WGS) entry which is preliminary data.</text>
</comment>
<dbReference type="EMBL" id="JAKZMM010000030">
    <property type="protein sequence ID" value="MCJ2381287.1"/>
    <property type="molecule type" value="Genomic_DNA"/>
</dbReference>
<evidence type="ECO:0000313" key="1">
    <source>
        <dbReference type="EMBL" id="MCJ2381287.1"/>
    </source>
</evidence>
<dbReference type="RefSeq" id="WP_243325587.1">
    <property type="nucleotide sequence ID" value="NZ_JAKZMM010000030.1"/>
</dbReference>
<proteinExistence type="predicted"/>
<evidence type="ECO:0000313" key="2">
    <source>
        <dbReference type="Proteomes" id="UP001165444"/>
    </source>
</evidence>
<name>A0ABT0C2R8_9BACT</name>
<reference evidence="1 2" key="1">
    <citation type="submission" date="2022-03" db="EMBL/GenBank/DDBJ databases">
        <title>Parabacteroides sp. nov. isolated from swine feces.</title>
        <authorList>
            <person name="Bak J.E."/>
        </authorList>
    </citation>
    <scope>NUCLEOTIDE SEQUENCE [LARGE SCALE GENOMIC DNA]</scope>
    <source>
        <strain evidence="1 2">AGMB00274</strain>
    </source>
</reference>